<proteinExistence type="predicted"/>
<accession>A0ABN8I710</accession>
<sequence length="211" mass="22748">MPDLKSALKREGRTPVDETYSRDADISEANVSAPPPYDSDPNGAPAHVWLSRRGTVLGRLVPRPRQGKRTNTRVRQVKAKKKVVIYRAGSVPMRVAKRNAAAADGAMSQPRLEFSFCANGRVVGTPCRWSQCRPVTSDRPVSSRRAAGSRPHRANGIGFLAAKIPARTFTPQPTEIKRSFNANSAGIVAASTGRRAFPFRTLSITVAGGGS</sequence>
<protein>
    <submittedName>
        <fullName evidence="2">Uncharacterized protein</fullName>
    </submittedName>
</protein>
<feature type="non-terminal residue" evidence="2">
    <location>
        <position position="211"/>
    </location>
</feature>
<feature type="region of interest" description="Disordered" evidence="1">
    <location>
        <begin position="1"/>
        <end position="46"/>
    </location>
</feature>
<dbReference type="Proteomes" id="UP000837857">
    <property type="component" value="Chromosome 18"/>
</dbReference>
<gene>
    <name evidence="2" type="ORF">IPOD504_LOCUS6269</name>
</gene>
<name>A0ABN8I710_9NEOP</name>
<organism evidence="2 3">
    <name type="scientific">Iphiclides podalirius</name>
    <name type="common">scarce swallowtail</name>
    <dbReference type="NCBI Taxonomy" id="110791"/>
    <lineage>
        <taxon>Eukaryota</taxon>
        <taxon>Metazoa</taxon>
        <taxon>Ecdysozoa</taxon>
        <taxon>Arthropoda</taxon>
        <taxon>Hexapoda</taxon>
        <taxon>Insecta</taxon>
        <taxon>Pterygota</taxon>
        <taxon>Neoptera</taxon>
        <taxon>Endopterygota</taxon>
        <taxon>Lepidoptera</taxon>
        <taxon>Glossata</taxon>
        <taxon>Ditrysia</taxon>
        <taxon>Papilionoidea</taxon>
        <taxon>Papilionidae</taxon>
        <taxon>Papilioninae</taxon>
        <taxon>Iphiclides</taxon>
    </lineage>
</organism>
<evidence type="ECO:0000313" key="3">
    <source>
        <dbReference type="Proteomes" id="UP000837857"/>
    </source>
</evidence>
<evidence type="ECO:0000256" key="1">
    <source>
        <dbReference type="SAM" id="MobiDB-lite"/>
    </source>
</evidence>
<feature type="compositionally biased region" description="Basic and acidic residues" evidence="1">
    <location>
        <begin position="1"/>
        <end position="25"/>
    </location>
</feature>
<evidence type="ECO:0000313" key="2">
    <source>
        <dbReference type="EMBL" id="CAH2048667.1"/>
    </source>
</evidence>
<reference evidence="2" key="1">
    <citation type="submission" date="2022-03" db="EMBL/GenBank/DDBJ databases">
        <authorList>
            <person name="Martin H S."/>
        </authorList>
    </citation>
    <scope>NUCLEOTIDE SEQUENCE</scope>
</reference>
<dbReference type="EMBL" id="OW152830">
    <property type="protein sequence ID" value="CAH2048667.1"/>
    <property type="molecule type" value="Genomic_DNA"/>
</dbReference>
<keyword evidence="3" id="KW-1185">Reference proteome</keyword>